<dbReference type="HOGENOM" id="CLU_083287_2_2_11"/>
<dbReference type="PANTHER" id="PTHR33164:SF99">
    <property type="entry name" value="MARR FAMILY REGULATORY PROTEIN"/>
    <property type="match status" value="1"/>
</dbReference>
<dbReference type="PANTHER" id="PTHR33164">
    <property type="entry name" value="TRANSCRIPTIONAL REGULATOR, MARR FAMILY"/>
    <property type="match status" value="1"/>
</dbReference>
<dbReference type="SMART" id="SM00347">
    <property type="entry name" value="HTH_MARR"/>
    <property type="match status" value="1"/>
</dbReference>
<dbReference type="InterPro" id="IPR039422">
    <property type="entry name" value="MarR/SlyA-like"/>
</dbReference>
<dbReference type="Pfam" id="PF01047">
    <property type="entry name" value="MarR"/>
    <property type="match status" value="1"/>
</dbReference>
<dbReference type="EMBL" id="CP009922">
    <property type="protein sequence ID" value="AKG42044.1"/>
    <property type="molecule type" value="Genomic_DNA"/>
</dbReference>
<dbReference type="PATRIC" id="fig|408015.6.peg.692"/>
<keyword evidence="3" id="KW-1185">Reference proteome</keyword>
<dbReference type="InterPro" id="IPR036388">
    <property type="entry name" value="WH-like_DNA-bd_sf"/>
</dbReference>
<evidence type="ECO:0000313" key="2">
    <source>
        <dbReference type="EMBL" id="AKG42044.1"/>
    </source>
</evidence>
<reference evidence="2" key="1">
    <citation type="submission" date="2019-08" db="EMBL/GenBank/DDBJ databases">
        <title>Complete genome sequence of a mangrove-derived Streptomyces xiamenensis.</title>
        <authorList>
            <person name="Xu J."/>
        </authorList>
    </citation>
    <scope>NUCLEOTIDE SEQUENCE</scope>
    <source>
        <strain evidence="2">318</strain>
    </source>
</reference>
<organism evidence="2 3">
    <name type="scientific">Streptomyces xiamenensis</name>
    <dbReference type="NCBI Taxonomy" id="408015"/>
    <lineage>
        <taxon>Bacteria</taxon>
        <taxon>Bacillati</taxon>
        <taxon>Actinomycetota</taxon>
        <taxon>Actinomycetes</taxon>
        <taxon>Kitasatosporales</taxon>
        <taxon>Streptomycetaceae</taxon>
        <taxon>Streptomyces</taxon>
    </lineage>
</organism>
<dbReference type="GO" id="GO:0003700">
    <property type="term" value="F:DNA-binding transcription factor activity"/>
    <property type="evidence" value="ECO:0007669"/>
    <property type="project" value="InterPro"/>
</dbReference>
<dbReference type="InterPro" id="IPR036390">
    <property type="entry name" value="WH_DNA-bd_sf"/>
</dbReference>
<accession>A0A0F7FRE6</accession>
<dbReference type="KEGG" id="sxi:SXIM_06600"/>
<dbReference type="InterPro" id="IPR000835">
    <property type="entry name" value="HTH_MarR-typ"/>
</dbReference>
<proteinExistence type="predicted"/>
<dbReference type="AlphaFoldDB" id="A0A0F7FRE6"/>
<evidence type="ECO:0000313" key="3">
    <source>
        <dbReference type="Proteomes" id="UP000034034"/>
    </source>
</evidence>
<dbReference type="SUPFAM" id="SSF46785">
    <property type="entry name" value="Winged helix' DNA-binding domain"/>
    <property type="match status" value="1"/>
</dbReference>
<dbReference type="STRING" id="408015.SXIM_06600"/>
<dbReference type="Proteomes" id="UP000034034">
    <property type="component" value="Chromosome"/>
</dbReference>
<dbReference type="Gene3D" id="1.10.10.10">
    <property type="entry name" value="Winged helix-like DNA-binding domain superfamily/Winged helix DNA-binding domain"/>
    <property type="match status" value="1"/>
</dbReference>
<evidence type="ECO:0000259" key="1">
    <source>
        <dbReference type="PROSITE" id="PS50995"/>
    </source>
</evidence>
<name>A0A0F7FRE6_9ACTN</name>
<gene>
    <name evidence="2" type="ORF">SXIM_06600</name>
</gene>
<dbReference type="RefSeq" id="WP_030727912.1">
    <property type="nucleotide sequence ID" value="NZ_CP009922.3"/>
</dbReference>
<protein>
    <submittedName>
        <fullName evidence="2">Family transcriptional regulator</fullName>
    </submittedName>
</protein>
<dbReference type="GO" id="GO:0006950">
    <property type="term" value="P:response to stress"/>
    <property type="evidence" value="ECO:0007669"/>
    <property type="project" value="TreeGrafter"/>
</dbReference>
<feature type="domain" description="HTH marR-type" evidence="1">
    <location>
        <begin position="1"/>
        <end position="147"/>
    </location>
</feature>
<sequence length="160" mass="17497">MATTRWLDEQEMAAWISFLEVTHRVFRSVETQLKEDEGLSHPQYEILVKLAAAGEGGLRMTVLADSLITPKSGLTYQVGQLEKRGLVLRRACDADVRGVTARITAEGMDVLRAAAPGHVARVREVLIDQLDRRQLLALADALGTVNARLREQADGPVGAP</sequence>
<dbReference type="PROSITE" id="PS50995">
    <property type="entry name" value="HTH_MARR_2"/>
    <property type="match status" value="1"/>
</dbReference>